<keyword evidence="1" id="KW-0813">Transport</keyword>
<dbReference type="AlphaFoldDB" id="K1SVQ3"/>
<proteinExistence type="predicted"/>
<gene>
    <name evidence="1" type="ORF">OBE_06855</name>
</gene>
<dbReference type="EMBL" id="AJWZ01004727">
    <property type="protein sequence ID" value="EKC64622.1"/>
    <property type="molecule type" value="Genomic_DNA"/>
</dbReference>
<sequence>MKVKLWRRAFAASMSAVMLLGLTACGGSNSTESSDGIKTFTMFTAMPGSEINDDNDVMNIIAEKTGAKLKETWLTGQTDAEAIGTIIAGGEYPDFINGGDAM</sequence>
<keyword evidence="1" id="KW-0762">Sugar transport</keyword>
<organism evidence="1">
    <name type="scientific">human gut metagenome</name>
    <dbReference type="NCBI Taxonomy" id="408170"/>
    <lineage>
        <taxon>unclassified sequences</taxon>
        <taxon>metagenomes</taxon>
        <taxon>organismal metagenomes</taxon>
    </lineage>
</organism>
<dbReference type="SUPFAM" id="SSF53850">
    <property type="entry name" value="Periplasmic binding protein-like II"/>
    <property type="match status" value="1"/>
</dbReference>
<evidence type="ECO:0000313" key="1">
    <source>
        <dbReference type="EMBL" id="EKC64622.1"/>
    </source>
</evidence>
<feature type="non-terminal residue" evidence="1">
    <location>
        <position position="102"/>
    </location>
</feature>
<accession>K1SVQ3</accession>
<protein>
    <submittedName>
        <fullName evidence="1">Multiple sugar transport system substrate-binding protein</fullName>
    </submittedName>
</protein>
<name>K1SVQ3_9ZZZZ</name>
<dbReference type="Gene3D" id="3.40.190.10">
    <property type="entry name" value="Periplasmic binding protein-like II"/>
    <property type="match status" value="1"/>
</dbReference>
<comment type="caution">
    <text evidence="1">The sequence shown here is derived from an EMBL/GenBank/DDBJ whole genome shotgun (WGS) entry which is preliminary data.</text>
</comment>
<reference evidence="1" key="1">
    <citation type="journal article" date="2013" name="Environ. Microbiol.">
        <title>Microbiota from the distal guts of lean and obese adolescents exhibit partial functional redundancy besides clear differences in community structure.</title>
        <authorList>
            <person name="Ferrer M."/>
            <person name="Ruiz A."/>
            <person name="Lanza F."/>
            <person name="Haange S.B."/>
            <person name="Oberbach A."/>
            <person name="Till H."/>
            <person name="Bargiela R."/>
            <person name="Campoy C."/>
            <person name="Segura M.T."/>
            <person name="Richter M."/>
            <person name="von Bergen M."/>
            <person name="Seifert J."/>
            <person name="Suarez A."/>
        </authorList>
    </citation>
    <scope>NUCLEOTIDE SEQUENCE</scope>
</reference>
<dbReference type="PROSITE" id="PS51257">
    <property type="entry name" value="PROKAR_LIPOPROTEIN"/>
    <property type="match status" value="1"/>
</dbReference>